<keyword evidence="1" id="KW-0812">Transmembrane</keyword>
<protein>
    <submittedName>
        <fullName evidence="2">Uncharacterized protein</fullName>
    </submittedName>
</protein>
<keyword evidence="1" id="KW-1133">Transmembrane helix</keyword>
<gene>
    <name evidence="2" type="ORF">PABY_08530</name>
</gene>
<keyword evidence="3" id="KW-1185">Reference proteome</keyword>
<reference evidence="2 3" key="1">
    <citation type="submission" date="2023-09" db="EMBL/GenBank/DDBJ databases">
        <title>Pyrofollis japonicus gen. nov. sp. nov., a novel member of the family Pyrodictiaceae isolated from the Iheya North hydrothermal field.</title>
        <authorList>
            <person name="Miyazaki U."/>
            <person name="Sanari M."/>
            <person name="Tame A."/>
            <person name="Kitajima M."/>
            <person name="Okamoto A."/>
            <person name="Sawayama S."/>
            <person name="Miyazaki J."/>
            <person name="Takai K."/>
            <person name="Nakagawa S."/>
        </authorList>
    </citation>
    <scope>NUCLEOTIDE SEQUENCE [LARGE SCALE GENOMIC DNA]</scope>
    <source>
        <strain evidence="2 3">AV2</strain>
    </source>
</reference>
<evidence type="ECO:0000313" key="3">
    <source>
        <dbReference type="Proteomes" id="UP001341135"/>
    </source>
</evidence>
<dbReference type="RefSeq" id="WP_338252249.1">
    <property type="nucleotide sequence ID" value="NZ_AP028907.1"/>
</dbReference>
<name>A0ABN6ZLY3_9CREN</name>
<sequence length="159" mass="17561">MAAGMLVYEVYVVALALMGVLVAEYLFHRMVDASYLEARAELEQLVHEYRRVGDTGDKRVKRRAGKLYSRIALLQRSVRRYAMLRLALLTPVYLGAVVVFTLRPVVFPSLCCIPGLTLSPGGGGCVTVSSLVAALAFLVSLPMIQYDLIGILMLKKARR</sequence>
<proteinExistence type="predicted"/>
<dbReference type="Proteomes" id="UP001341135">
    <property type="component" value="Chromosome"/>
</dbReference>
<feature type="transmembrane region" description="Helical" evidence="1">
    <location>
        <begin position="6"/>
        <end position="27"/>
    </location>
</feature>
<dbReference type="GeneID" id="89288874"/>
<feature type="transmembrane region" description="Helical" evidence="1">
    <location>
        <begin position="126"/>
        <end position="154"/>
    </location>
</feature>
<feature type="transmembrane region" description="Helical" evidence="1">
    <location>
        <begin position="86"/>
        <end position="106"/>
    </location>
</feature>
<evidence type="ECO:0000256" key="1">
    <source>
        <dbReference type="SAM" id="Phobius"/>
    </source>
</evidence>
<evidence type="ECO:0000313" key="2">
    <source>
        <dbReference type="EMBL" id="BES81286.1"/>
    </source>
</evidence>
<accession>A0ABN6ZLY3</accession>
<dbReference type="EMBL" id="AP028907">
    <property type="protein sequence ID" value="BES81286.1"/>
    <property type="molecule type" value="Genomic_DNA"/>
</dbReference>
<organism evidence="2 3">
    <name type="scientific">Pyrodictium abyssi</name>
    <dbReference type="NCBI Taxonomy" id="54256"/>
    <lineage>
        <taxon>Archaea</taxon>
        <taxon>Thermoproteota</taxon>
        <taxon>Thermoprotei</taxon>
        <taxon>Desulfurococcales</taxon>
        <taxon>Pyrodictiaceae</taxon>
        <taxon>Pyrodictium</taxon>
    </lineage>
</organism>
<keyword evidence="1" id="KW-0472">Membrane</keyword>